<accession>A0AC60PPW0</accession>
<keyword evidence="2" id="KW-1185">Reference proteome</keyword>
<feature type="non-terminal residue" evidence="1">
    <location>
        <position position="1"/>
    </location>
</feature>
<dbReference type="Proteomes" id="UP000805193">
    <property type="component" value="Unassembled WGS sequence"/>
</dbReference>
<reference evidence="1 2" key="1">
    <citation type="journal article" date="2020" name="Cell">
        <title>Large-Scale Comparative Analyses of Tick Genomes Elucidate Their Genetic Diversity and Vector Capacities.</title>
        <authorList>
            <consortium name="Tick Genome and Microbiome Consortium (TIGMIC)"/>
            <person name="Jia N."/>
            <person name="Wang J."/>
            <person name="Shi W."/>
            <person name="Du L."/>
            <person name="Sun Y."/>
            <person name="Zhan W."/>
            <person name="Jiang J.F."/>
            <person name="Wang Q."/>
            <person name="Zhang B."/>
            <person name="Ji P."/>
            <person name="Bell-Sakyi L."/>
            <person name="Cui X.M."/>
            <person name="Yuan T.T."/>
            <person name="Jiang B.G."/>
            <person name="Yang W.F."/>
            <person name="Lam T.T."/>
            <person name="Chang Q.C."/>
            <person name="Ding S.J."/>
            <person name="Wang X.J."/>
            <person name="Zhu J.G."/>
            <person name="Ruan X.D."/>
            <person name="Zhao L."/>
            <person name="Wei J.T."/>
            <person name="Ye R.Z."/>
            <person name="Que T.C."/>
            <person name="Du C.H."/>
            <person name="Zhou Y.H."/>
            <person name="Cheng J.X."/>
            <person name="Dai P.F."/>
            <person name="Guo W.B."/>
            <person name="Han X.H."/>
            <person name="Huang E.J."/>
            <person name="Li L.F."/>
            <person name="Wei W."/>
            <person name="Gao Y.C."/>
            <person name="Liu J.Z."/>
            <person name="Shao H.Z."/>
            <person name="Wang X."/>
            <person name="Wang C.C."/>
            <person name="Yang T.C."/>
            <person name="Huo Q.B."/>
            <person name="Li W."/>
            <person name="Chen H.Y."/>
            <person name="Chen S.E."/>
            <person name="Zhou L.G."/>
            <person name="Ni X.B."/>
            <person name="Tian J.H."/>
            <person name="Sheng Y."/>
            <person name="Liu T."/>
            <person name="Pan Y.S."/>
            <person name="Xia L.Y."/>
            <person name="Li J."/>
            <person name="Zhao F."/>
            <person name="Cao W.C."/>
        </authorList>
    </citation>
    <scope>NUCLEOTIDE SEQUENCE [LARGE SCALE GENOMIC DNA]</scope>
    <source>
        <strain evidence="1">Iper-2018</strain>
    </source>
</reference>
<gene>
    <name evidence="1" type="ORF">HPB47_001773</name>
</gene>
<feature type="non-terminal residue" evidence="1">
    <location>
        <position position="82"/>
    </location>
</feature>
<comment type="caution">
    <text evidence="1">The sequence shown here is derived from an EMBL/GenBank/DDBJ whole genome shotgun (WGS) entry which is preliminary data.</text>
</comment>
<proteinExistence type="predicted"/>
<organism evidence="1 2">
    <name type="scientific">Ixodes persulcatus</name>
    <name type="common">Taiga tick</name>
    <dbReference type="NCBI Taxonomy" id="34615"/>
    <lineage>
        <taxon>Eukaryota</taxon>
        <taxon>Metazoa</taxon>
        <taxon>Ecdysozoa</taxon>
        <taxon>Arthropoda</taxon>
        <taxon>Chelicerata</taxon>
        <taxon>Arachnida</taxon>
        <taxon>Acari</taxon>
        <taxon>Parasitiformes</taxon>
        <taxon>Ixodida</taxon>
        <taxon>Ixodoidea</taxon>
        <taxon>Ixodidae</taxon>
        <taxon>Ixodinae</taxon>
        <taxon>Ixodes</taxon>
    </lineage>
</organism>
<protein>
    <submittedName>
        <fullName evidence="1">Uncharacterized protein</fullName>
    </submittedName>
</protein>
<dbReference type="EMBL" id="JABSTQ010010236">
    <property type="protein sequence ID" value="KAG0422401.1"/>
    <property type="molecule type" value="Genomic_DNA"/>
</dbReference>
<evidence type="ECO:0000313" key="1">
    <source>
        <dbReference type="EMBL" id="KAG0422401.1"/>
    </source>
</evidence>
<name>A0AC60PPW0_IXOPE</name>
<sequence length="82" mass="10120">IDECSEIKDDCQWYMSQYTRRVPLSMSSWLQARPGQQVMRRCRRMSDEQRWMPGELRQHTWFVQMSLYVTPFFLGCRREELH</sequence>
<evidence type="ECO:0000313" key="2">
    <source>
        <dbReference type="Proteomes" id="UP000805193"/>
    </source>
</evidence>